<dbReference type="SMART" id="SM00360">
    <property type="entry name" value="RRM"/>
    <property type="match status" value="3"/>
</dbReference>
<keyword evidence="1 2" id="KW-0694">RNA-binding</keyword>
<dbReference type="SUPFAM" id="SSF54928">
    <property type="entry name" value="RNA-binding domain, RBD"/>
    <property type="match status" value="3"/>
</dbReference>
<dbReference type="EMBL" id="KZ819188">
    <property type="protein sequence ID" value="PWZ03179.1"/>
    <property type="molecule type" value="Genomic_DNA"/>
</dbReference>
<feature type="domain" description="RRM" evidence="3">
    <location>
        <begin position="212"/>
        <end position="285"/>
    </location>
</feature>
<dbReference type="AlphaFoldDB" id="A0A317Y0M1"/>
<dbReference type="PANTHER" id="PTHR48025:SF20">
    <property type="entry name" value="TIA1 CYTOTOXIC GRANULE ASSOCIATED RNA BINDING PROTEIN"/>
    <property type="match status" value="1"/>
</dbReference>
<sequence>LKHTRPRVHLAYLPPHVDQQQLSELFGATAALTSVKILESRVPGGLNYGFVEFADMQAAQAVVQTFDGYTGFGSPIRVSWAKASNQQYASPPTHHANVAHVFVGDLAPNVDDPMLESFFKTFPSLNDVRVMYDPETGKSRGFGFISFRDVQDAERCIATMKGEWLAGRPVRVNWANQKNHHRIDNTTEALPTRQGPCLFADVLAAAPSPTMSTVYIGNMPLGTTAEELVQLLGGFGYVLDVRIPALPETGYAFIKMDSHQSAANAIFSLSVNGAMVRGRPVRLGW</sequence>
<dbReference type="InParanoid" id="A0A317Y0M1"/>
<protein>
    <submittedName>
        <fullName evidence="4">RNA-binding domain-containing protein</fullName>
    </submittedName>
</protein>
<dbReference type="STRING" id="1882483.A0A317Y0M1"/>
<organism evidence="4 5">
    <name type="scientific">Testicularia cyperi</name>
    <dbReference type="NCBI Taxonomy" id="1882483"/>
    <lineage>
        <taxon>Eukaryota</taxon>
        <taxon>Fungi</taxon>
        <taxon>Dikarya</taxon>
        <taxon>Basidiomycota</taxon>
        <taxon>Ustilaginomycotina</taxon>
        <taxon>Ustilaginomycetes</taxon>
        <taxon>Ustilaginales</taxon>
        <taxon>Anthracoideaceae</taxon>
        <taxon>Testicularia</taxon>
    </lineage>
</organism>
<dbReference type="InterPro" id="IPR035979">
    <property type="entry name" value="RBD_domain_sf"/>
</dbReference>
<dbReference type="GO" id="GO:0003729">
    <property type="term" value="F:mRNA binding"/>
    <property type="evidence" value="ECO:0007669"/>
    <property type="project" value="TreeGrafter"/>
</dbReference>
<feature type="non-terminal residue" evidence="4">
    <location>
        <position position="285"/>
    </location>
</feature>
<evidence type="ECO:0000313" key="5">
    <source>
        <dbReference type="Proteomes" id="UP000246740"/>
    </source>
</evidence>
<dbReference type="OrthoDB" id="8093034at2759"/>
<feature type="domain" description="RRM" evidence="3">
    <location>
        <begin position="6"/>
        <end position="83"/>
    </location>
</feature>
<dbReference type="Pfam" id="PF00076">
    <property type="entry name" value="RRM_1"/>
    <property type="match status" value="3"/>
</dbReference>
<evidence type="ECO:0000259" key="3">
    <source>
        <dbReference type="PROSITE" id="PS50102"/>
    </source>
</evidence>
<dbReference type="Gene3D" id="3.30.70.330">
    <property type="match status" value="3"/>
</dbReference>
<feature type="non-terminal residue" evidence="4">
    <location>
        <position position="1"/>
    </location>
</feature>
<keyword evidence="5" id="KW-1185">Reference proteome</keyword>
<dbReference type="InterPro" id="IPR012677">
    <property type="entry name" value="Nucleotide-bd_a/b_plait_sf"/>
</dbReference>
<dbReference type="Proteomes" id="UP000246740">
    <property type="component" value="Unassembled WGS sequence"/>
</dbReference>
<dbReference type="InterPro" id="IPR050502">
    <property type="entry name" value="Euk_RNA-bind_prot"/>
</dbReference>
<reference evidence="4 5" key="1">
    <citation type="journal article" date="2018" name="Mol. Biol. Evol.">
        <title>Broad Genomic Sampling Reveals a Smut Pathogenic Ancestry of the Fungal Clade Ustilaginomycotina.</title>
        <authorList>
            <person name="Kijpornyongpan T."/>
            <person name="Mondo S.J."/>
            <person name="Barry K."/>
            <person name="Sandor L."/>
            <person name="Lee J."/>
            <person name="Lipzen A."/>
            <person name="Pangilinan J."/>
            <person name="LaButti K."/>
            <person name="Hainaut M."/>
            <person name="Henrissat B."/>
            <person name="Grigoriev I.V."/>
            <person name="Spatafora J.W."/>
            <person name="Aime M.C."/>
        </authorList>
    </citation>
    <scope>NUCLEOTIDE SEQUENCE [LARGE SCALE GENOMIC DNA]</scope>
    <source>
        <strain evidence="4 5">MCA 3645</strain>
    </source>
</reference>
<evidence type="ECO:0000256" key="1">
    <source>
        <dbReference type="ARBA" id="ARBA00022884"/>
    </source>
</evidence>
<evidence type="ECO:0000256" key="2">
    <source>
        <dbReference type="PROSITE-ProRule" id="PRU00176"/>
    </source>
</evidence>
<evidence type="ECO:0000313" key="4">
    <source>
        <dbReference type="EMBL" id="PWZ03179.1"/>
    </source>
</evidence>
<dbReference type="PROSITE" id="PS50102">
    <property type="entry name" value="RRM"/>
    <property type="match status" value="3"/>
</dbReference>
<accession>A0A317Y0M1</accession>
<dbReference type="InterPro" id="IPR000504">
    <property type="entry name" value="RRM_dom"/>
</dbReference>
<gene>
    <name evidence="4" type="ORF">BCV70DRAFT_150823</name>
</gene>
<proteinExistence type="predicted"/>
<dbReference type="PANTHER" id="PTHR48025">
    <property type="entry name" value="OS02G0815200 PROTEIN"/>
    <property type="match status" value="1"/>
</dbReference>
<dbReference type="FunCoup" id="A0A317Y0M1">
    <property type="interactions" value="406"/>
</dbReference>
<feature type="domain" description="RRM" evidence="3">
    <location>
        <begin position="99"/>
        <end position="177"/>
    </location>
</feature>
<name>A0A317Y0M1_9BASI</name>